<keyword evidence="10" id="KW-0677">Repeat</keyword>
<evidence type="ECO:0000256" key="17">
    <source>
        <dbReference type="ARBA" id="ARBA00023180"/>
    </source>
</evidence>
<evidence type="ECO:0000256" key="13">
    <source>
        <dbReference type="ARBA" id="ARBA00022989"/>
    </source>
</evidence>
<keyword evidence="11" id="KW-0106">Calcium</keyword>
<evidence type="ECO:0000256" key="7">
    <source>
        <dbReference type="ARBA" id="ARBA00022692"/>
    </source>
</evidence>
<evidence type="ECO:0000256" key="8">
    <source>
        <dbReference type="ARBA" id="ARBA00022723"/>
    </source>
</evidence>
<dbReference type="InterPro" id="IPR051171">
    <property type="entry name" value="CaCA"/>
</dbReference>
<evidence type="ECO:0000256" key="12">
    <source>
        <dbReference type="ARBA" id="ARBA00022860"/>
    </source>
</evidence>
<keyword evidence="7 20" id="KW-0812">Transmembrane</keyword>
<evidence type="ECO:0000256" key="9">
    <source>
        <dbReference type="ARBA" id="ARBA00022729"/>
    </source>
</evidence>
<dbReference type="PRINTS" id="PR01259">
    <property type="entry name" value="NACAEXCHNGR"/>
</dbReference>
<dbReference type="GO" id="GO:0005432">
    <property type="term" value="F:calcium:sodium antiporter activity"/>
    <property type="evidence" value="ECO:0007669"/>
    <property type="project" value="InterPro"/>
</dbReference>
<evidence type="ECO:0000256" key="4">
    <source>
        <dbReference type="ARBA" id="ARBA00022449"/>
    </source>
</evidence>
<evidence type="ECO:0000256" key="19">
    <source>
        <dbReference type="ARBA" id="ARBA00033667"/>
    </source>
</evidence>
<evidence type="ECO:0000256" key="15">
    <source>
        <dbReference type="ARBA" id="ARBA00023065"/>
    </source>
</evidence>
<comment type="subcellular location">
    <subcellularLocation>
        <location evidence="1">Cell membrane</location>
        <topology evidence="1">Multi-pass membrane protein</topology>
    </subcellularLocation>
</comment>
<evidence type="ECO:0000256" key="20">
    <source>
        <dbReference type="SAM" id="Phobius"/>
    </source>
</evidence>
<protein>
    <recommendedName>
        <fullName evidence="21">Calx-beta domain-containing protein</fullName>
    </recommendedName>
</protein>
<dbReference type="Pfam" id="PF01699">
    <property type="entry name" value="Na_Ca_ex"/>
    <property type="match status" value="2"/>
</dbReference>
<feature type="domain" description="Calx-beta" evidence="21">
    <location>
        <begin position="323"/>
        <end position="423"/>
    </location>
</feature>
<dbReference type="PANTHER" id="PTHR11878:SF76">
    <property type="entry name" value="CALX-BETA DOMAIN-CONTAINING PROTEIN"/>
    <property type="match status" value="1"/>
</dbReference>
<keyword evidence="14" id="KW-0915">Sodium</keyword>
<evidence type="ECO:0000256" key="14">
    <source>
        <dbReference type="ARBA" id="ARBA00023053"/>
    </source>
</evidence>
<keyword evidence="17" id="KW-0325">Glycoprotein</keyword>
<keyword evidence="6" id="KW-0109">Calcium transport</keyword>
<evidence type="ECO:0000256" key="1">
    <source>
        <dbReference type="ARBA" id="ARBA00004651"/>
    </source>
</evidence>
<keyword evidence="13 20" id="KW-1133">Transmembrane helix</keyword>
<evidence type="ECO:0000256" key="6">
    <source>
        <dbReference type="ARBA" id="ARBA00022568"/>
    </source>
</evidence>
<dbReference type="EMBL" id="JAWDGP010004964">
    <property type="protein sequence ID" value="KAK3760700.1"/>
    <property type="molecule type" value="Genomic_DNA"/>
</dbReference>
<dbReference type="Proteomes" id="UP001283361">
    <property type="component" value="Unassembled WGS sequence"/>
</dbReference>
<dbReference type="GO" id="GO:0098794">
    <property type="term" value="C:postsynapse"/>
    <property type="evidence" value="ECO:0007669"/>
    <property type="project" value="TreeGrafter"/>
</dbReference>
<evidence type="ECO:0000256" key="2">
    <source>
        <dbReference type="ARBA" id="ARBA00007489"/>
    </source>
</evidence>
<comment type="caution">
    <text evidence="22">The sequence shown here is derived from an EMBL/GenBank/DDBJ whole genome shotgun (WGS) entry which is preliminary data.</text>
</comment>
<dbReference type="GO" id="GO:0005516">
    <property type="term" value="F:calmodulin binding"/>
    <property type="evidence" value="ECO:0007669"/>
    <property type="project" value="UniProtKB-KW"/>
</dbReference>
<dbReference type="Gene3D" id="1.20.1420.30">
    <property type="entry name" value="NCX, central ion-binding region"/>
    <property type="match status" value="2"/>
</dbReference>
<dbReference type="Gene3D" id="2.60.40.2030">
    <property type="match status" value="2"/>
</dbReference>
<feature type="domain" description="Calx-beta" evidence="21">
    <location>
        <begin position="438"/>
        <end position="541"/>
    </location>
</feature>
<dbReference type="GO" id="GO:0030424">
    <property type="term" value="C:axon"/>
    <property type="evidence" value="ECO:0007669"/>
    <property type="project" value="TreeGrafter"/>
</dbReference>
<dbReference type="AlphaFoldDB" id="A0AAE0Z101"/>
<dbReference type="Pfam" id="PF03160">
    <property type="entry name" value="Calx-beta"/>
    <property type="match status" value="1"/>
</dbReference>
<keyword evidence="15" id="KW-0406">Ion transport</keyword>
<keyword evidence="12" id="KW-0112">Calmodulin-binding</keyword>
<feature type="transmembrane region" description="Helical" evidence="20">
    <location>
        <begin position="157"/>
        <end position="180"/>
    </location>
</feature>
<comment type="similarity">
    <text evidence="2">Belongs to the Ca(2+):cation antiporter (CaCA) (TC 2.A.19) family. SLC8 subfamily.</text>
</comment>
<keyword evidence="9" id="KW-0732">Signal</keyword>
<keyword evidence="3" id="KW-0813">Transport</keyword>
<evidence type="ECO:0000256" key="18">
    <source>
        <dbReference type="ARBA" id="ARBA00023201"/>
    </source>
</evidence>
<dbReference type="InterPro" id="IPR038081">
    <property type="entry name" value="CalX-like_sf"/>
</dbReference>
<keyword evidence="16 20" id="KW-0472">Membrane</keyword>
<keyword evidence="18" id="KW-0739">Sodium transport</keyword>
<evidence type="ECO:0000259" key="21">
    <source>
        <dbReference type="SMART" id="SM00237"/>
    </source>
</evidence>
<evidence type="ECO:0000256" key="16">
    <source>
        <dbReference type="ARBA" id="ARBA00023136"/>
    </source>
</evidence>
<dbReference type="GO" id="GO:0046872">
    <property type="term" value="F:metal ion binding"/>
    <property type="evidence" value="ECO:0007669"/>
    <property type="project" value="UniProtKB-KW"/>
</dbReference>
<keyword evidence="8" id="KW-0479">Metal-binding</keyword>
<evidence type="ECO:0000256" key="10">
    <source>
        <dbReference type="ARBA" id="ARBA00022737"/>
    </source>
</evidence>
<feature type="transmembrane region" description="Helical" evidence="20">
    <location>
        <begin position="744"/>
        <end position="770"/>
    </location>
</feature>
<dbReference type="InterPro" id="IPR004837">
    <property type="entry name" value="NaCa_Exmemb"/>
</dbReference>
<proteinExistence type="inferred from homology"/>
<dbReference type="GO" id="GO:0007154">
    <property type="term" value="P:cell communication"/>
    <property type="evidence" value="ECO:0007669"/>
    <property type="project" value="InterPro"/>
</dbReference>
<organism evidence="22 23">
    <name type="scientific">Elysia crispata</name>
    <name type="common">lettuce slug</name>
    <dbReference type="NCBI Taxonomy" id="231223"/>
    <lineage>
        <taxon>Eukaryota</taxon>
        <taxon>Metazoa</taxon>
        <taxon>Spiralia</taxon>
        <taxon>Lophotrochozoa</taxon>
        <taxon>Mollusca</taxon>
        <taxon>Gastropoda</taxon>
        <taxon>Heterobranchia</taxon>
        <taxon>Euthyneura</taxon>
        <taxon>Panpulmonata</taxon>
        <taxon>Sacoglossa</taxon>
        <taxon>Placobranchoidea</taxon>
        <taxon>Plakobranchidae</taxon>
        <taxon>Elysia</taxon>
    </lineage>
</organism>
<name>A0AAE0Z101_9GAST</name>
<dbReference type="InterPro" id="IPR004836">
    <property type="entry name" value="Na_Ca_Ex"/>
</dbReference>
<keyword evidence="23" id="KW-1185">Reference proteome</keyword>
<feature type="transmembrane region" description="Helical" evidence="20">
    <location>
        <begin position="186"/>
        <end position="206"/>
    </location>
</feature>
<comment type="catalytic activity">
    <reaction evidence="19">
        <text>Ca(2+)(in) + 3 Na(+)(out) = Ca(2+)(out) + 3 Na(+)(in)</text>
        <dbReference type="Rhea" id="RHEA:69955"/>
        <dbReference type="ChEBI" id="CHEBI:29101"/>
        <dbReference type="ChEBI" id="CHEBI:29108"/>
    </reaction>
</comment>
<sequence length="813" mass="88229">MCDLETYKCSDEGLLLPLVNEYTWDTGARAFVYLIGLFWSFMGVSIIADIFMQSIEMITSRTSVVIIADPDSSDGSKEVHVKTWNNTVANLTLMALGSSAPEILLSIIEIVGNSFEAGALGPGTIVGSAAFNLFVITGVCVMSIPTGEGRRIKAIKVFAITAFFCVFAYVWLVIILVAITPDFVDLWEAVVTLLFFPLLVILAYMADKEFCCKSAQVGDVGEEQAEFGLGDKGDVNMIEGMANKESVAGILKKMGNRPDLTEEDEARIATALIAKKTPHTRAWYRINAIRMLTSGHKLVPSVNEKQAAILESLEQGEDVGSTVSLGIVPGGGYKAVVEWAAGSTAVLESDGRAKLVLMRHGNTDVRVIVRVETVDGTAEADSDYKPIDETLVFTPGQTSKEIHIEIIDDNEYEPDEVFFVRVTMDPEEPATIGNKSICQVTIVNDDDPGVFEFSKPSFVFKESAGKALVEVKRLNGCSGKASVNWQTKDRDGKGAAVAGRDYVGGSGVLAFEHGELVKTIEIEIIDDQEYEKDEHFDVLLTGCSDGSKLGSLKRTVVTILNDDEFKGVVSRIVNLTNANLDQISVAHSTWSQQFTDAMNVNGGDIEGATKLDYLMHFLTFGWKVIFAIVPPAQIWGGWLAFFISLAMIGILTAIIGDLASIFGCLIGLKPTVTAITFVALGTSLPDLFASKTAAQQEEHADNSIGNVTGSNSVNVFLGLGLPWTIAAVYWTAKDTTFEVPAGNLSFGVIVYTVCAITTITLLLIHVFLLLHCLCEVLDSQNRFGITVFLLTYFHQSFIYHDIDCSFIGELIVV</sequence>
<accession>A0AAE0Z101</accession>
<dbReference type="PANTHER" id="PTHR11878">
    <property type="entry name" value="SODIUM/CALCIUM EXCHANGER"/>
    <property type="match status" value="1"/>
</dbReference>
<dbReference type="SMART" id="SM00237">
    <property type="entry name" value="Calx_beta"/>
    <property type="match status" value="2"/>
</dbReference>
<feature type="transmembrane region" description="Helical" evidence="20">
    <location>
        <begin position="124"/>
        <end position="145"/>
    </location>
</feature>
<evidence type="ECO:0000256" key="11">
    <source>
        <dbReference type="ARBA" id="ARBA00022837"/>
    </source>
</evidence>
<dbReference type="InterPro" id="IPR044880">
    <property type="entry name" value="NCX_ion-bd_dom_sf"/>
</dbReference>
<gene>
    <name evidence="22" type="ORF">RRG08_010672</name>
</gene>
<evidence type="ECO:0000313" key="23">
    <source>
        <dbReference type="Proteomes" id="UP001283361"/>
    </source>
</evidence>
<dbReference type="GO" id="GO:0042383">
    <property type="term" value="C:sarcolemma"/>
    <property type="evidence" value="ECO:0007669"/>
    <property type="project" value="TreeGrafter"/>
</dbReference>
<dbReference type="InterPro" id="IPR003644">
    <property type="entry name" value="Calx_beta"/>
</dbReference>
<reference evidence="22" key="1">
    <citation type="journal article" date="2023" name="G3 (Bethesda)">
        <title>A reference genome for the long-term kleptoplast-retaining sea slug Elysia crispata morphotype clarki.</title>
        <authorList>
            <person name="Eastman K.E."/>
            <person name="Pendleton A.L."/>
            <person name="Shaikh M.A."/>
            <person name="Suttiyut T."/>
            <person name="Ogas R."/>
            <person name="Tomko P."/>
            <person name="Gavelis G."/>
            <person name="Widhalm J.R."/>
            <person name="Wisecaver J.H."/>
        </authorList>
    </citation>
    <scope>NUCLEOTIDE SEQUENCE</scope>
    <source>
        <strain evidence="22">ECLA1</strain>
    </source>
</reference>
<keyword evidence="5" id="KW-1003">Cell membrane</keyword>
<feature type="transmembrane region" description="Helical" evidence="20">
    <location>
        <begin position="713"/>
        <end position="732"/>
    </location>
</feature>
<dbReference type="GO" id="GO:0098703">
    <property type="term" value="P:calcium ion import across plasma membrane"/>
    <property type="evidence" value="ECO:0007669"/>
    <property type="project" value="TreeGrafter"/>
</dbReference>
<dbReference type="SUPFAM" id="SSF141072">
    <property type="entry name" value="CalX-like"/>
    <property type="match status" value="2"/>
</dbReference>
<evidence type="ECO:0000256" key="3">
    <source>
        <dbReference type="ARBA" id="ARBA00022448"/>
    </source>
</evidence>
<keyword evidence="4" id="KW-0050">Antiport</keyword>
<evidence type="ECO:0000313" key="22">
    <source>
        <dbReference type="EMBL" id="KAK3760700.1"/>
    </source>
</evidence>
<evidence type="ECO:0000256" key="5">
    <source>
        <dbReference type="ARBA" id="ARBA00022475"/>
    </source>
</evidence>
<feature type="transmembrane region" description="Helical" evidence="20">
    <location>
        <begin position="30"/>
        <end position="51"/>
    </location>
</feature>